<keyword evidence="4" id="KW-1185">Reference proteome</keyword>
<dbReference type="Proteomes" id="UP000631553">
    <property type="component" value="Unassembled WGS sequence"/>
</dbReference>
<keyword evidence="2" id="KW-0472">Membrane</keyword>
<sequence length="407" mass="43851">MSDVDPRLRERFAAYRNDVTTRVAGPGPDQARRTLRRRRRTVMVAAAAAAVVLVAAPVVANATLNGERPRPVPEQSIDPTAPPTSAPSPTPSATGSPSATATATAGPDAPDGRISRAQLVAARVDLPDWPSLVPNTCTTSDVRLGAARTPDAVPVLLDAELGHGDVDGDGATETVALVACRYAEASAKQVVAFDRDSDGRIVTVGRVVRTNDGFDDILGMRISSAGSVEVRVADIQPCCGTPTYLVREQTRTYRWNGERFTQTDGPTAWGKDSRLTDLKVAVKVTLGPARADTRRPLTMTFTVTNAGPHDADQVAFHNLEFDDHSGGDWSKCDTSDGAGRTIPSCRLPGPRADETRTYTFVSLVSDGTSGERTPPWTTEVEHWDAQDRWWPDLARQDNLVRMEIPYQ</sequence>
<evidence type="ECO:0000256" key="1">
    <source>
        <dbReference type="SAM" id="MobiDB-lite"/>
    </source>
</evidence>
<keyword evidence="2" id="KW-1133">Transmembrane helix</keyword>
<evidence type="ECO:0000313" key="4">
    <source>
        <dbReference type="Proteomes" id="UP000631553"/>
    </source>
</evidence>
<gene>
    <name evidence="3" type="ORF">HDA35_001218</name>
</gene>
<protein>
    <recommendedName>
        <fullName evidence="5">DUF11 domain-containing protein</fullName>
    </recommendedName>
</protein>
<feature type="compositionally biased region" description="Low complexity" evidence="1">
    <location>
        <begin position="91"/>
        <end position="109"/>
    </location>
</feature>
<dbReference type="EMBL" id="JACCCQ010000001">
    <property type="protein sequence ID" value="NYF55387.1"/>
    <property type="molecule type" value="Genomic_DNA"/>
</dbReference>
<organism evidence="3 4">
    <name type="scientific">Micromonospora purpureochromogenes</name>
    <dbReference type="NCBI Taxonomy" id="47872"/>
    <lineage>
        <taxon>Bacteria</taxon>
        <taxon>Bacillati</taxon>
        <taxon>Actinomycetota</taxon>
        <taxon>Actinomycetes</taxon>
        <taxon>Micromonosporales</taxon>
        <taxon>Micromonosporaceae</taxon>
        <taxon>Micromonospora</taxon>
    </lineage>
</organism>
<dbReference type="RefSeq" id="WP_179801923.1">
    <property type="nucleotide sequence ID" value="NZ_JACCCQ010000001.1"/>
</dbReference>
<feature type="region of interest" description="Disordered" evidence="1">
    <location>
        <begin position="65"/>
        <end position="112"/>
    </location>
</feature>
<feature type="transmembrane region" description="Helical" evidence="2">
    <location>
        <begin position="42"/>
        <end position="60"/>
    </location>
</feature>
<evidence type="ECO:0008006" key="5">
    <source>
        <dbReference type="Google" id="ProtNLM"/>
    </source>
</evidence>
<proteinExistence type="predicted"/>
<dbReference type="PROSITE" id="PS51318">
    <property type="entry name" value="TAT"/>
    <property type="match status" value="1"/>
</dbReference>
<evidence type="ECO:0000313" key="3">
    <source>
        <dbReference type="EMBL" id="NYF55387.1"/>
    </source>
</evidence>
<keyword evidence="2" id="KW-0812">Transmembrane</keyword>
<comment type="caution">
    <text evidence="3">The sequence shown here is derived from an EMBL/GenBank/DDBJ whole genome shotgun (WGS) entry which is preliminary data.</text>
</comment>
<accession>A0ABX2RFV5</accession>
<feature type="compositionally biased region" description="Pro residues" evidence="1">
    <location>
        <begin position="80"/>
        <end position="90"/>
    </location>
</feature>
<name>A0ABX2RFV5_9ACTN</name>
<evidence type="ECO:0000256" key="2">
    <source>
        <dbReference type="SAM" id="Phobius"/>
    </source>
</evidence>
<reference evidence="3 4" key="1">
    <citation type="submission" date="2020-07" db="EMBL/GenBank/DDBJ databases">
        <title>Sequencing the genomes of 1000 actinobacteria strains.</title>
        <authorList>
            <person name="Klenk H.-P."/>
        </authorList>
    </citation>
    <scope>NUCLEOTIDE SEQUENCE [LARGE SCALE GENOMIC DNA]</scope>
    <source>
        <strain evidence="3 4">DSM 43814</strain>
    </source>
</reference>
<dbReference type="InterPro" id="IPR006311">
    <property type="entry name" value="TAT_signal"/>
</dbReference>